<gene>
    <name evidence="1" type="ORF">ACFSQ6_15115</name>
</gene>
<reference evidence="2" key="1">
    <citation type="journal article" date="2019" name="Int. J. Syst. Evol. Microbiol.">
        <title>The Global Catalogue of Microorganisms (GCM) 10K type strain sequencing project: providing services to taxonomists for standard genome sequencing and annotation.</title>
        <authorList>
            <consortium name="The Broad Institute Genomics Platform"/>
            <consortium name="The Broad Institute Genome Sequencing Center for Infectious Disease"/>
            <person name="Wu L."/>
            <person name="Ma J."/>
        </authorList>
    </citation>
    <scope>NUCLEOTIDE SEQUENCE [LARGE SCALE GENOMIC DNA]</scope>
    <source>
        <strain evidence="2">KCTC 42247</strain>
    </source>
</reference>
<dbReference type="PANTHER" id="PTHR32305:SF15">
    <property type="entry name" value="PROTEIN RHSA-RELATED"/>
    <property type="match status" value="1"/>
</dbReference>
<dbReference type="Pfam" id="PF15659">
    <property type="entry name" value="Toxin-JAB1"/>
    <property type="match status" value="1"/>
</dbReference>
<sequence>MSFTYNQLNLPSTASKTGTNVNYFYDVQGIKLRKAATVGNNSSQRDYIAGIEYNKIGNESPAIEMIHTENGYLQKNDNDNAYTYHYNLTDHLGNVRATLKRNTATTAAVIQKHDYYPFGKAKALVTAGINKYLYNGKEIQGELGGQYDYGARLYDAEIGRWNVVDPLAEQMRRHSPYNYAFDNPIRFIDPDGRRAQEFITSALGVSTMTLYEQYMASREARDDNDDDYTVDKNGRINHVRTTSDNFDRLIALDENVNETNESMKVQKNILREHSGASPKKSDHPADVYSIMQVNNKRGAKDLFEFLASKTKVEWGKIDMANGSIISTSHHRGKELASATISLSLLENGFFMNSQNFLTMKGAILGQIHSHPNSTRLGSSKSDMEFAKQIEAINPRIPLSIYHVKSGGIYFHYNSRENLIR</sequence>
<proteinExistence type="predicted"/>
<dbReference type="NCBIfam" id="TIGR03696">
    <property type="entry name" value="Rhs_assc_core"/>
    <property type="match status" value="1"/>
</dbReference>
<accession>A0ABW5UGW7</accession>
<dbReference type="Proteomes" id="UP001597418">
    <property type="component" value="Unassembled WGS sequence"/>
</dbReference>
<organism evidence="1 2">
    <name type="scientific">Sphingobacterium populi</name>
    <dbReference type="NCBI Taxonomy" id="1812824"/>
    <lineage>
        <taxon>Bacteria</taxon>
        <taxon>Pseudomonadati</taxon>
        <taxon>Bacteroidota</taxon>
        <taxon>Sphingobacteriia</taxon>
        <taxon>Sphingobacteriales</taxon>
        <taxon>Sphingobacteriaceae</taxon>
        <taxon>Sphingobacterium</taxon>
    </lineage>
</organism>
<comment type="caution">
    <text evidence="1">The sequence shown here is derived from an EMBL/GenBank/DDBJ whole genome shotgun (WGS) entry which is preliminary data.</text>
</comment>
<dbReference type="PANTHER" id="PTHR32305">
    <property type="match status" value="1"/>
</dbReference>
<evidence type="ECO:0000313" key="2">
    <source>
        <dbReference type="Proteomes" id="UP001597418"/>
    </source>
</evidence>
<dbReference type="RefSeq" id="WP_156472404.1">
    <property type="nucleotide sequence ID" value="NZ_JBHUMB010000014.1"/>
</dbReference>
<keyword evidence="2" id="KW-1185">Reference proteome</keyword>
<dbReference type="InterPro" id="IPR028218">
    <property type="entry name" value="Toxin-JAB1"/>
</dbReference>
<name>A0ABW5UGW7_9SPHI</name>
<dbReference type="InterPro" id="IPR050708">
    <property type="entry name" value="T6SS_VgrG/RHS"/>
</dbReference>
<protein>
    <submittedName>
        <fullName evidence="1">RHS repeat-associated core domain-containing protein</fullName>
    </submittedName>
</protein>
<dbReference type="InterPro" id="IPR022385">
    <property type="entry name" value="Rhs_assc_core"/>
</dbReference>
<evidence type="ECO:0000313" key="1">
    <source>
        <dbReference type="EMBL" id="MFD2744727.1"/>
    </source>
</evidence>
<dbReference type="EMBL" id="JBHUMB010000014">
    <property type="protein sequence ID" value="MFD2744727.1"/>
    <property type="molecule type" value="Genomic_DNA"/>
</dbReference>
<dbReference type="Gene3D" id="2.180.10.10">
    <property type="entry name" value="RHS repeat-associated core"/>
    <property type="match status" value="1"/>
</dbReference>